<organism evidence="1 2">
    <name type="scientific">Couchioplanes caeruleus subsp. caeruleus</name>
    <dbReference type="NCBI Taxonomy" id="56427"/>
    <lineage>
        <taxon>Bacteria</taxon>
        <taxon>Bacillati</taxon>
        <taxon>Actinomycetota</taxon>
        <taxon>Actinomycetes</taxon>
        <taxon>Micromonosporales</taxon>
        <taxon>Micromonosporaceae</taxon>
        <taxon>Couchioplanes</taxon>
    </lineage>
</organism>
<evidence type="ECO:0000313" key="1">
    <source>
        <dbReference type="EMBL" id="OJF09818.1"/>
    </source>
</evidence>
<comment type="caution">
    <text evidence="1">The sequence shown here is derived from an EMBL/GenBank/DDBJ whole genome shotgun (WGS) entry which is preliminary data.</text>
</comment>
<keyword evidence="2" id="KW-1185">Reference proteome</keyword>
<evidence type="ECO:0000313" key="2">
    <source>
        <dbReference type="Proteomes" id="UP000182486"/>
    </source>
</evidence>
<reference evidence="1 2" key="1">
    <citation type="submission" date="2016-09" db="EMBL/GenBank/DDBJ databases">
        <title>Couchioplanes caeruleus draft genome sequence.</title>
        <authorList>
            <person name="Sheehan J."/>
            <person name="Caffrey P."/>
        </authorList>
    </citation>
    <scope>NUCLEOTIDE SEQUENCE [LARGE SCALE GENOMIC DNA]</scope>
    <source>
        <strain evidence="1 2">DSM 43634</strain>
    </source>
</reference>
<name>A0A1K0FXL2_9ACTN</name>
<dbReference type="SUPFAM" id="SSF54427">
    <property type="entry name" value="NTF2-like"/>
    <property type="match status" value="1"/>
</dbReference>
<dbReference type="EMBL" id="MEIA01000545">
    <property type="protein sequence ID" value="OJF09818.1"/>
    <property type="molecule type" value="Genomic_DNA"/>
</dbReference>
<dbReference type="Proteomes" id="UP000182486">
    <property type="component" value="Unassembled WGS sequence"/>
</dbReference>
<dbReference type="Gene3D" id="3.10.450.50">
    <property type="match status" value="1"/>
</dbReference>
<gene>
    <name evidence="1" type="ORF">BG844_35715</name>
</gene>
<sequence>METTEVVAFYSASWITGDRGAVRRVIAPDVEIEWNLELPVDDEELVQTLHRIAAFADSVAIVSTICTGDDASLIYDCAAPFGTVRMTEFLTVTGGRIAEIRQVYDVVALRRYFPGLLDD</sequence>
<protein>
    <recommendedName>
        <fullName evidence="3">SnoaL-like domain-containing protein</fullName>
    </recommendedName>
</protein>
<dbReference type="InterPro" id="IPR032710">
    <property type="entry name" value="NTF2-like_dom_sf"/>
</dbReference>
<dbReference type="RefSeq" id="WP_071809835.1">
    <property type="nucleotide sequence ID" value="NZ_MEIA01000545.1"/>
</dbReference>
<dbReference type="AlphaFoldDB" id="A0A1K0FXL2"/>
<proteinExistence type="predicted"/>
<accession>A0A1K0FXL2</accession>
<evidence type="ECO:0008006" key="3">
    <source>
        <dbReference type="Google" id="ProtNLM"/>
    </source>
</evidence>